<dbReference type="GO" id="GO:0000976">
    <property type="term" value="F:transcription cis-regulatory region binding"/>
    <property type="evidence" value="ECO:0007669"/>
    <property type="project" value="TreeGrafter"/>
</dbReference>
<dbReference type="SUPFAM" id="SSF52172">
    <property type="entry name" value="CheY-like"/>
    <property type="match status" value="1"/>
</dbReference>
<feature type="domain" description="OmpR/PhoB-type" evidence="11">
    <location>
        <begin position="124"/>
        <end position="222"/>
    </location>
</feature>
<dbReference type="OrthoDB" id="9790442at2"/>
<reference evidence="13 15" key="2">
    <citation type="journal article" date="2019" name="Nat. Med.">
        <title>A library of human gut bacterial isolates paired with longitudinal multiomics data enables mechanistic microbiome research.</title>
        <authorList>
            <person name="Poyet M."/>
            <person name="Groussin M."/>
            <person name="Gibbons S.M."/>
            <person name="Avila-Pacheco J."/>
            <person name="Jiang X."/>
            <person name="Kearney S.M."/>
            <person name="Perrotta A.R."/>
            <person name="Berdy B."/>
            <person name="Zhao S."/>
            <person name="Lieberman T.D."/>
            <person name="Swanson P.K."/>
            <person name="Smith M."/>
            <person name="Roesemann S."/>
            <person name="Alexander J.E."/>
            <person name="Rich S.A."/>
            <person name="Livny J."/>
            <person name="Vlamakis H."/>
            <person name="Clish C."/>
            <person name="Bullock K."/>
            <person name="Deik A."/>
            <person name="Scott J."/>
            <person name="Pierce K.A."/>
            <person name="Xavier R.J."/>
            <person name="Alm E.J."/>
        </authorList>
    </citation>
    <scope>NUCLEOTIDE SEQUENCE [LARGE SCALE GENOMIC DNA]</scope>
    <source>
        <strain evidence="13 15">BIOML-A3</strain>
    </source>
</reference>
<name>A0A173VH49_EUBRA</name>
<dbReference type="SMART" id="SM00862">
    <property type="entry name" value="Trans_reg_C"/>
    <property type="match status" value="1"/>
</dbReference>
<dbReference type="STRING" id="39490.ERS852448_02925"/>
<dbReference type="InterPro" id="IPR001789">
    <property type="entry name" value="Sig_transdc_resp-reg_receiver"/>
</dbReference>
<evidence type="ECO:0000259" key="10">
    <source>
        <dbReference type="PROSITE" id="PS50110"/>
    </source>
</evidence>
<reference evidence="12 14" key="1">
    <citation type="submission" date="2015-09" db="EMBL/GenBank/DDBJ databases">
        <authorList>
            <consortium name="Pathogen Informatics"/>
        </authorList>
    </citation>
    <scope>NUCLEOTIDE SEQUENCE [LARGE SCALE GENOMIC DNA]</scope>
    <source>
        <strain evidence="12 14">2789STDY5608891</strain>
    </source>
</reference>
<dbReference type="GO" id="GO:0000156">
    <property type="term" value="F:phosphorelay response regulator activity"/>
    <property type="evidence" value="ECO:0007669"/>
    <property type="project" value="TreeGrafter"/>
</dbReference>
<keyword evidence="4" id="KW-0805">Transcription regulation</keyword>
<evidence type="ECO:0000256" key="6">
    <source>
        <dbReference type="ARBA" id="ARBA00023163"/>
    </source>
</evidence>
<dbReference type="Gene3D" id="1.10.10.10">
    <property type="entry name" value="Winged helix-like DNA-binding domain superfamily/Winged helix DNA-binding domain"/>
    <property type="match status" value="1"/>
</dbReference>
<dbReference type="CDD" id="cd17625">
    <property type="entry name" value="REC_OmpR_DrrD-like"/>
    <property type="match status" value="1"/>
</dbReference>
<evidence type="ECO:0000313" key="12">
    <source>
        <dbReference type="EMBL" id="CUN26493.1"/>
    </source>
</evidence>
<dbReference type="PROSITE" id="PS51755">
    <property type="entry name" value="OMPR_PHOB"/>
    <property type="match status" value="1"/>
</dbReference>
<evidence type="ECO:0000256" key="5">
    <source>
        <dbReference type="ARBA" id="ARBA00023125"/>
    </source>
</evidence>
<evidence type="ECO:0000256" key="3">
    <source>
        <dbReference type="ARBA" id="ARBA00023012"/>
    </source>
</evidence>
<dbReference type="EMBL" id="CYYA01000031">
    <property type="protein sequence ID" value="CUN26493.1"/>
    <property type="molecule type" value="Genomic_DNA"/>
</dbReference>
<dbReference type="PANTHER" id="PTHR48111:SF36">
    <property type="entry name" value="TRANSCRIPTIONAL REGULATORY PROTEIN CUTR"/>
    <property type="match status" value="1"/>
</dbReference>
<dbReference type="CDD" id="cd00383">
    <property type="entry name" value="trans_reg_C"/>
    <property type="match status" value="1"/>
</dbReference>
<dbReference type="PROSITE" id="PS50110">
    <property type="entry name" value="RESPONSE_REGULATORY"/>
    <property type="match status" value="1"/>
</dbReference>
<dbReference type="AlphaFoldDB" id="A0A173VH49"/>
<evidence type="ECO:0000256" key="4">
    <source>
        <dbReference type="ARBA" id="ARBA00023015"/>
    </source>
</evidence>
<evidence type="ECO:0000256" key="7">
    <source>
        <dbReference type="ARBA" id="ARBA00024867"/>
    </source>
</evidence>
<dbReference type="Gene3D" id="6.10.250.690">
    <property type="match status" value="1"/>
</dbReference>
<dbReference type="FunFam" id="3.40.50.2300:FF:000002">
    <property type="entry name" value="DNA-binding response regulator PhoP"/>
    <property type="match status" value="1"/>
</dbReference>
<dbReference type="InterPro" id="IPR036388">
    <property type="entry name" value="WH-like_DNA-bd_sf"/>
</dbReference>
<dbReference type="EMBL" id="WKRA01000005">
    <property type="protein sequence ID" value="MSD15341.1"/>
    <property type="molecule type" value="Genomic_DNA"/>
</dbReference>
<proteinExistence type="predicted"/>
<dbReference type="Proteomes" id="UP000431304">
    <property type="component" value="Unassembled WGS sequence"/>
</dbReference>
<protein>
    <recommendedName>
        <fullName evidence="1">Stage 0 sporulation protein A homolog</fullName>
    </recommendedName>
</protein>
<dbReference type="GeneID" id="97392196"/>
<dbReference type="Proteomes" id="UP000095492">
    <property type="component" value="Unassembled WGS sequence"/>
</dbReference>
<evidence type="ECO:0000256" key="8">
    <source>
        <dbReference type="PROSITE-ProRule" id="PRU00169"/>
    </source>
</evidence>
<dbReference type="Gene3D" id="3.40.50.2300">
    <property type="match status" value="1"/>
</dbReference>
<keyword evidence="6" id="KW-0804">Transcription</keyword>
<dbReference type="SMART" id="SM00448">
    <property type="entry name" value="REC"/>
    <property type="match status" value="1"/>
</dbReference>
<dbReference type="GO" id="GO:0032993">
    <property type="term" value="C:protein-DNA complex"/>
    <property type="evidence" value="ECO:0007669"/>
    <property type="project" value="TreeGrafter"/>
</dbReference>
<dbReference type="RefSeq" id="WP_022035032.1">
    <property type="nucleotide sequence ID" value="NZ_CAXUGT010000007.1"/>
</dbReference>
<gene>
    <name evidence="12" type="primary">tcrA</name>
    <name evidence="12" type="ORF">ERS852448_02925</name>
    <name evidence="13" type="ORF">GKE72_04510</name>
</gene>
<evidence type="ECO:0000313" key="13">
    <source>
        <dbReference type="EMBL" id="MSD15341.1"/>
    </source>
</evidence>
<dbReference type="GO" id="GO:0006355">
    <property type="term" value="P:regulation of DNA-templated transcription"/>
    <property type="evidence" value="ECO:0007669"/>
    <property type="project" value="InterPro"/>
</dbReference>
<accession>A0A173VH49</accession>
<comment type="function">
    <text evidence="7">May play the central regulatory role in sporulation. It may be an element of the effector pathway responsible for the activation of sporulation genes in response to nutritional stress. Spo0A may act in concert with spo0H (a sigma factor) to control the expression of some genes that are critical to the sporulation process.</text>
</comment>
<dbReference type="InterPro" id="IPR011006">
    <property type="entry name" value="CheY-like_superfamily"/>
</dbReference>
<keyword evidence="2 8" id="KW-0597">Phosphoprotein</keyword>
<feature type="modified residue" description="4-aspartylphosphate" evidence="8">
    <location>
        <position position="51"/>
    </location>
</feature>
<dbReference type="InterPro" id="IPR039420">
    <property type="entry name" value="WalR-like"/>
</dbReference>
<feature type="DNA-binding region" description="OmpR/PhoB-type" evidence="9">
    <location>
        <begin position="124"/>
        <end position="222"/>
    </location>
</feature>
<organism evidence="12 14">
    <name type="scientific">Eubacterium ramulus</name>
    <dbReference type="NCBI Taxonomy" id="39490"/>
    <lineage>
        <taxon>Bacteria</taxon>
        <taxon>Bacillati</taxon>
        <taxon>Bacillota</taxon>
        <taxon>Clostridia</taxon>
        <taxon>Eubacteriales</taxon>
        <taxon>Eubacteriaceae</taxon>
        <taxon>Eubacterium</taxon>
    </lineage>
</organism>
<evidence type="ECO:0000256" key="2">
    <source>
        <dbReference type="ARBA" id="ARBA00022553"/>
    </source>
</evidence>
<evidence type="ECO:0000313" key="14">
    <source>
        <dbReference type="Proteomes" id="UP000095492"/>
    </source>
</evidence>
<evidence type="ECO:0000256" key="1">
    <source>
        <dbReference type="ARBA" id="ARBA00018672"/>
    </source>
</evidence>
<evidence type="ECO:0000256" key="9">
    <source>
        <dbReference type="PROSITE-ProRule" id="PRU01091"/>
    </source>
</evidence>
<dbReference type="PANTHER" id="PTHR48111">
    <property type="entry name" value="REGULATOR OF RPOS"/>
    <property type="match status" value="1"/>
</dbReference>
<dbReference type="Pfam" id="PF00072">
    <property type="entry name" value="Response_reg"/>
    <property type="match status" value="1"/>
</dbReference>
<evidence type="ECO:0000259" key="11">
    <source>
        <dbReference type="PROSITE" id="PS51755"/>
    </source>
</evidence>
<dbReference type="GO" id="GO:0005829">
    <property type="term" value="C:cytosol"/>
    <property type="evidence" value="ECO:0007669"/>
    <property type="project" value="TreeGrafter"/>
</dbReference>
<evidence type="ECO:0000313" key="15">
    <source>
        <dbReference type="Proteomes" id="UP000431304"/>
    </source>
</evidence>
<dbReference type="Pfam" id="PF00486">
    <property type="entry name" value="Trans_reg_C"/>
    <property type="match status" value="1"/>
</dbReference>
<keyword evidence="3" id="KW-0902">Two-component regulatory system</keyword>
<feature type="domain" description="Response regulatory" evidence="10">
    <location>
        <begin position="2"/>
        <end position="116"/>
    </location>
</feature>
<keyword evidence="5 9" id="KW-0238">DNA-binding</keyword>
<sequence>MRLLIVEDEKQICDTVAKSLYAAGYEVDTCYDGEEAFECILAENYDLIVLDLNLPGMDGMEILKELRQRNEETKVLILSARGQIADKVEGLDAGANDYMEKPFHLQELEARIRSLTRRKFVQKNVCLESGGIRFDTVKREAYAKGKPVPLTRKESGILEYLLLNLGRPVSQEELIEHVWDATADSFSGSIRVHMSSLRRKLKAVLEYDPILNKVGEGYKIREEFDQ</sequence>
<dbReference type="InterPro" id="IPR001867">
    <property type="entry name" value="OmpR/PhoB-type_DNA-bd"/>
</dbReference>